<dbReference type="Gene3D" id="3.90.550.10">
    <property type="entry name" value="Spore Coat Polysaccharide Biosynthesis Protein SpsA, Chain A"/>
    <property type="match status" value="1"/>
</dbReference>
<protein>
    <submittedName>
        <fullName evidence="1">Uncharacterized protein</fullName>
    </submittedName>
</protein>
<sequence>MMLLREFLRRLPMYLISYNGEVIHNNGDNYYTKKINDLNYDDIINVDIDPVYQNMNKEDDYIFLKEQPEFYCNFENFGKVTGIYNKKTRAVSFKNNDGKYLCFEGNNLVFTRDEANLWESFCPIDEKFIKKLQYVILNKWISKRTGEIFDGKNITFCSDFIMKIGTFSIDIRSQHVADFEEYKFIGFCDTWKFEEFLLYNPLIYITAYSSKSVLNQLSLCVRALRNFADFDGRIIVMSNEDTTSIRSICSMDGDDNIDVDHMDPKDFVGYVCSKFSILGKDIYSGYQPVMYLDPDIIFNSDLNKMLQEATLTEDICAPLEDFHRVQTHVPVGAGLIQLDSLTPSPYAAGFNGGTIIFPNTDNTKVKEFLDAARRSITNIGEFFGRDFNLWADQEVINYLSIKNFNINTSCISKYAKYVDHNPSINENLTGFVHFWGHDSDKKSELMKIYFDKVEYIRYKLEKS</sequence>
<dbReference type="RefSeq" id="WP_194256250.1">
    <property type="nucleotide sequence ID" value="NZ_JABCQO010000030.1"/>
</dbReference>
<organism evidence="1 2">
    <name type="scientific">Gluconobacter cerevisiae</name>
    <dbReference type="NCBI Taxonomy" id="1379734"/>
    <lineage>
        <taxon>Bacteria</taxon>
        <taxon>Pseudomonadati</taxon>
        <taxon>Pseudomonadota</taxon>
        <taxon>Alphaproteobacteria</taxon>
        <taxon>Acetobacterales</taxon>
        <taxon>Acetobacteraceae</taxon>
        <taxon>Gluconobacter</taxon>
    </lineage>
</organism>
<gene>
    <name evidence="1" type="ORF">HKD21_14215</name>
</gene>
<comment type="caution">
    <text evidence="1">The sequence shown here is derived from an EMBL/GenBank/DDBJ whole genome shotgun (WGS) entry which is preliminary data.</text>
</comment>
<reference evidence="2" key="1">
    <citation type="submission" date="2020-04" db="EMBL/GenBank/DDBJ databases">
        <title>Description of novel Gluconacetobacter.</title>
        <authorList>
            <person name="Sombolestani A."/>
        </authorList>
    </citation>
    <scope>NUCLEOTIDE SEQUENCE [LARGE SCALE GENOMIC DNA]</scope>
    <source>
        <strain evidence="2">LMG 27748</strain>
    </source>
</reference>
<reference evidence="1 2" key="2">
    <citation type="submission" date="2020-11" db="EMBL/GenBank/DDBJ databases">
        <title>Description of novel Gluconobacter species.</title>
        <authorList>
            <person name="Cleenwerck I."/>
            <person name="Cnockaert M."/>
            <person name="Borremans W."/>
            <person name="Wieme A.D."/>
            <person name="De Vuyst L."/>
            <person name="Vandamme P."/>
        </authorList>
    </citation>
    <scope>NUCLEOTIDE SEQUENCE [LARGE SCALE GENOMIC DNA]</scope>
    <source>
        <strain evidence="1 2">LMG 27748</strain>
    </source>
</reference>
<proteinExistence type="predicted"/>
<dbReference type="SUPFAM" id="SSF53448">
    <property type="entry name" value="Nucleotide-diphospho-sugar transferases"/>
    <property type="match status" value="1"/>
</dbReference>
<accession>A0ABR9YH27</accession>
<evidence type="ECO:0000313" key="2">
    <source>
        <dbReference type="Proteomes" id="UP000630952"/>
    </source>
</evidence>
<evidence type="ECO:0000313" key="1">
    <source>
        <dbReference type="EMBL" id="MBF0877975.1"/>
    </source>
</evidence>
<keyword evidence="2" id="KW-1185">Reference proteome</keyword>
<dbReference type="InterPro" id="IPR029044">
    <property type="entry name" value="Nucleotide-diphossugar_trans"/>
</dbReference>
<name>A0ABR9YH27_9PROT</name>
<dbReference type="EMBL" id="JABCQO010000030">
    <property type="protein sequence ID" value="MBF0877975.1"/>
    <property type="molecule type" value="Genomic_DNA"/>
</dbReference>
<dbReference type="Proteomes" id="UP000630952">
    <property type="component" value="Unassembled WGS sequence"/>
</dbReference>